<reference evidence="2 3" key="1">
    <citation type="journal article" date="2015" name="Genome Biol. Evol.">
        <title>The genome of winter moth (Operophtera brumata) provides a genomic perspective on sexual dimorphism and phenology.</title>
        <authorList>
            <person name="Derks M.F."/>
            <person name="Smit S."/>
            <person name="Salis L."/>
            <person name="Schijlen E."/>
            <person name="Bossers A."/>
            <person name="Mateman C."/>
            <person name="Pijl A.S."/>
            <person name="de Ridder D."/>
            <person name="Groenen M.A."/>
            <person name="Visser M.E."/>
            <person name="Megens H.J."/>
        </authorList>
    </citation>
    <scope>NUCLEOTIDE SEQUENCE [LARGE SCALE GENOMIC DNA]</scope>
    <source>
        <strain evidence="2">WM2013NL</strain>
        <tissue evidence="2">Head and thorax</tissue>
    </source>
</reference>
<dbReference type="InterPro" id="IPR057251">
    <property type="entry name" value="FP_C"/>
</dbReference>
<feature type="domain" description="FP protein C-terminal" evidence="1">
    <location>
        <begin position="97"/>
        <end position="132"/>
    </location>
</feature>
<accession>A0A0L7LRP8</accession>
<dbReference type="Pfam" id="PF25298">
    <property type="entry name" value="Baculo_FP_2nd"/>
    <property type="match status" value="1"/>
</dbReference>
<name>A0A0L7LRP8_OPEBR</name>
<dbReference type="AlphaFoldDB" id="A0A0L7LRP8"/>
<keyword evidence="3" id="KW-1185">Reference proteome</keyword>
<protein>
    <recommendedName>
        <fullName evidence="1">FP protein C-terminal domain-containing protein</fullName>
    </recommendedName>
</protein>
<comment type="caution">
    <text evidence="2">The sequence shown here is derived from an EMBL/GenBank/DDBJ whole genome shotgun (WGS) entry which is preliminary data.</text>
</comment>
<sequence>MHQHAMYPANYNRTTPEGGGEAAFSPVGAFRTHTPHQHSPHNHYDTGKYAALAAQPLRHRVRFTKEVSCCRARVSLRKALNFSLLTDSFSNNNEFSKANNFKFCWSSNGRILIQKNEQSKAIHIKNEEVLDETLHQM</sequence>
<organism evidence="2 3">
    <name type="scientific">Operophtera brumata</name>
    <name type="common">Winter moth</name>
    <name type="synonym">Phalaena brumata</name>
    <dbReference type="NCBI Taxonomy" id="104452"/>
    <lineage>
        <taxon>Eukaryota</taxon>
        <taxon>Metazoa</taxon>
        <taxon>Ecdysozoa</taxon>
        <taxon>Arthropoda</taxon>
        <taxon>Hexapoda</taxon>
        <taxon>Insecta</taxon>
        <taxon>Pterygota</taxon>
        <taxon>Neoptera</taxon>
        <taxon>Endopterygota</taxon>
        <taxon>Lepidoptera</taxon>
        <taxon>Glossata</taxon>
        <taxon>Ditrysia</taxon>
        <taxon>Geometroidea</taxon>
        <taxon>Geometridae</taxon>
        <taxon>Larentiinae</taxon>
        <taxon>Operophtera</taxon>
    </lineage>
</organism>
<proteinExistence type="predicted"/>
<evidence type="ECO:0000313" key="3">
    <source>
        <dbReference type="Proteomes" id="UP000037510"/>
    </source>
</evidence>
<dbReference type="Proteomes" id="UP000037510">
    <property type="component" value="Unassembled WGS sequence"/>
</dbReference>
<gene>
    <name evidence="2" type="ORF">OBRU01_03315</name>
</gene>
<evidence type="ECO:0000259" key="1">
    <source>
        <dbReference type="Pfam" id="PF25298"/>
    </source>
</evidence>
<dbReference type="EMBL" id="JTDY01000291">
    <property type="protein sequence ID" value="KOB77871.1"/>
    <property type="molecule type" value="Genomic_DNA"/>
</dbReference>
<evidence type="ECO:0000313" key="2">
    <source>
        <dbReference type="EMBL" id="KOB77871.1"/>
    </source>
</evidence>